<dbReference type="Proteomes" id="UP000324222">
    <property type="component" value="Unassembled WGS sequence"/>
</dbReference>
<comment type="caution">
    <text evidence="1">The sequence shown here is derived from an EMBL/GenBank/DDBJ whole genome shotgun (WGS) entry which is preliminary data.</text>
</comment>
<keyword evidence="2" id="KW-1185">Reference proteome</keyword>
<name>A0A5B7GGG6_PORTR</name>
<evidence type="ECO:0000313" key="1">
    <source>
        <dbReference type="EMBL" id="MPC56463.1"/>
    </source>
</evidence>
<proteinExistence type="predicted"/>
<organism evidence="1 2">
    <name type="scientific">Portunus trituberculatus</name>
    <name type="common">Swimming crab</name>
    <name type="synonym">Neptunus trituberculatus</name>
    <dbReference type="NCBI Taxonomy" id="210409"/>
    <lineage>
        <taxon>Eukaryota</taxon>
        <taxon>Metazoa</taxon>
        <taxon>Ecdysozoa</taxon>
        <taxon>Arthropoda</taxon>
        <taxon>Crustacea</taxon>
        <taxon>Multicrustacea</taxon>
        <taxon>Malacostraca</taxon>
        <taxon>Eumalacostraca</taxon>
        <taxon>Eucarida</taxon>
        <taxon>Decapoda</taxon>
        <taxon>Pleocyemata</taxon>
        <taxon>Brachyura</taxon>
        <taxon>Eubrachyura</taxon>
        <taxon>Portunoidea</taxon>
        <taxon>Portunidae</taxon>
        <taxon>Portuninae</taxon>
        <taxon>Portunus</taxon>
    </lineage>
</organism>
<accession>A0A5B7GGG6</accession>
<dbReference type="AlphaFoldDB" id="A0A5B7GGG6"/>
<sequence length="85" mass="9327">MRCDVTHSRCEAARVATQPHTLPVRMSAAASGQVRRDLLYWNLETYLCHDSVGASALLVLEDDVRIVVGDKVLKPGVVPRDGALR</sequence>
<gene>
    <name evidence="1" type="ORF">E2C01_050423</name>
</gene>
<protein>
    <submittedName>
        <fullName evidence="1">Uncharacterized protein</fullName>
    </submittedName>
</protein>
<evidence type="ECO:0000313" key="2">
    <source>
        <dbReference type="Proteomes" id="UP000324222"/>
    </source>
</evidence>
<reference evidence="1 2" key="1">
    <citation type="submission" date="2019-05" db="EMBL/GenBank/DDBJ databases">
        <title>Another draft genome of Portunus trituberculatus and its Hox gene families provides insights of decapod evolution.</title>
        <authorList>
            <person name="Jeong J.-H."/>
            <person name="Song I."/>
            <person name="Kim S."/>
            <person name="Choi T."/>
            <person name="Kim D."/>
            <person name="Ryu S."/>
            <person name="Kim W."/>
        </authorList>
    </citation>
    <scope>NUCLEOTIDE SEQUENCE [LARGE SCALE GENOMIC DNA]</scope>
    <source>
        <tissue evidence="1">Muscle</tissue>
    </source>
</reference>
<dbReference type="EMBL" id="VSRR010013972">
    <property type="protein sequence ID" value="MPC56463.1"/>
    <property type="molecule type" value="Genomic_DNA"/>
</dbReference>